<dbReference type="InterPro" id="IPR011993">
    <property type="entry name" value="PH-like_dom_sf"/>
</dbReference>
<dbReference type="CDD" id="cd00160">
    <property type="entry name" value="RhoGEF"/>
    <property type="match status" value="1"/>
</dbReference>
<feature type="compositionally biased region" description="Low complexity" evidence="3">
    <location>
        <begin position="440"/>
        <end position="450"/>
    </location>
</feature>
<accession>A0AAN8MY15</accession>
<dbReference type="InterPro" id="IPR052233">
    <property type="entry name" value="Rho-type_GEFs"/>
</dbReference>
<feature type="compositionally biased region" description="Pro residues" evidence="3">
    <location>
        <begin position="108"/>
        <end position="117"/>
    </location>
</feature>
<evidence type="ECO:0000313" key="7">
    <source>
        <dbReference type="EMBL" id="KAK6345368.1"/>
    </source>
</evidence>
<feature type="compositionally biased region" description="Polar residues" evidence="3">
    <location>
        <begin position="1294"/>
        <end position="1331"/>
    </location>
</feature>
<name>A0AAN8MY15_9PEZI</name>
<dbReference type="InterPro" id="IPR041675">
    <property type="entry name" value="PH_5"/>
</dbReference>
<dbReference type="PROSITE" id="PS50003">
    <property type="entry name" value="PH_DOMAIN"/>
    <property type="match status" value="1"/>
</dbReference>
<evidence type="ECO:0000256" key="2">
    <source>
        <dbReference type="ARBA" id="ARBA00022658"/>
    </source>
</evidence>
<feature type="compositionally biased region" description="Pro residues" evidence="3">
    <location>
        <begin position="358"/>
        <end position="367"/>
    </location>
</feature>
<keyword evidence="2" id="KW-0344">Guanine-nucleotide releasing factor</keyword>
<reference evidence="7 8" key="1">
    <citation type="submission" date="2019-10" db="EMBL/GenBank/DDBJ databases">
        <authorList>
            <person name="Palmer J.M."/>
        </authorList>
    </citation>
    <scope>NUCLEOTIDE SEQUENCE [LARGE SCALE GENOMIC DNA]</scope>
    <source>
        <strain evidence="7 8">TWF718</strain>
    </source>
</reference>
<keyword evidence="8" id="KW-1185">Reference proteome</keyword>
<feature type="compositionally biased region" description="Basic and acidic residues" evidence="3">
    <location>
        <begin position="408"/>
        <end position="422"/>
    </location>
</feature>
<dbReference type="InterPro" id="IPR000219">
    <property type="entry name" value="DH_dom"/>
</dbReference>
<feature type="region of interest" description="Disordered" evidence="3">
    <location>
        <begin position="1"/>
        <end position="160"/>
    </location>
</feature>
<dbReference type="Proteomes" id="UP001313282">
    <property type="component" value="Unassembled WGS sequence"/>
</dbReference>
<dbReference type="EMBL" id="JAVHNR010000004">
    <property type="protein sequence ID" value="KAK6345368.1"/>
    <property type="molecule type" value="Genomic_DNA"/>
</dbReference>
<feature type="compositionally biased region" description="Low complexity" evidence="3">
    <location>
        <begin position="56"/>
        <end position="71"/>
    </location>
</feature>
<feature type="domain" description="PH" evidence="4">
    <location>
        <begin position="1207"/>
        <end position="1384"/>
    </location>
</feature>
<dbReference type="PANTHER" id="PTHR46572">
    <property type="entry name" value="RHO1 GDP-GTP EXCHANGE PROTEIN 1-RELATED"/>
    <property type="match status" value="1"/>
</dbReference>
<dbReference type="InterPro" id="IPR035899">
    <property type="entry name" value="DBL_dom_sf"/>
</dbReference>
<dbReference type="SUPFAM" id="SSF50729">
    <property type="entry name" value="PH domain-like"/>
    <property type="match status" value="1"/>
</dbReference>
<dbReference type="SMART" id="SM00233">
    <property type="entry name" value="PH"/>
    <property type="match status" value="1"/>
</dbReference>
<dbReference type="Pfam" id="PF00621">
    <property type="entry name" value="RhoGEF"/>
    <property type="match status" value="1"/>
</dbReference>
<proteinExistence type="predicted"/>
<protein>
    <submittedName>
        <fullName evidence="7">Uncharacterized protein</fullName>
    </submittedName>
</protein>
<evidence type="ECO:0000256" key="1">
    <source>
        <dbReference type="ARBA" id="ARBA00022553"/>
    </source>
</evidence>
<dbReference type="Pfam" id="PF15405">
    <property type="entry name" value="PH_5"/>
    <property type="match status" value="1"/>
</dbReference>
<dbReference type="Pfam" id="PF00780">
    <property type="entry name" value="CNH"/>
    <property type="match status" value="1"/>
</dbReference>
<feature type="compositionally biased region" description="Polar residues" evidence="3">
    <location>
        <begin position="381"/>
        <end position="391"/>
    </location>
</feature>
<dbReference type="InterPro" id="IPR057283">
    <property type="entry name" value="RGF3_WH"/>
</dbReference>
<feature type="region of interest" description="Disordered" evidence="3">
    <location>
        <begin position="649"/>
        <end position="669"/>
    </location>
</feature>
<evidence type="ECO:0000256" key="3">
    <source>
        <dbReference type="SAM" id="MobiDB-lite"/>
    </source>
</evidence>
<dbReference type="PANTHER" id="PTHR46572:SF1">
    <property type="entry name" value="RHO1 GUANINE NUCLEOTIDE EXCHANGE FACTOR TUS1"/>
    <property type="match status" value="1"/>
</dbReference>
<feature type="region of interest" description="Disordered" evidence="3">
    <location>
        <begin position="1292"/>
        <end position="1332"/>
    </location>
</feature>
<feature type="compositionally biased region" description="Low complexity" evidence="3">
    <location>
        <begin position="249"/>
        <end position="288"/>
    </location>
</feature>
<dbReference type="InterPro" id="IPR001180">
    <property type="entry name" value="CNH_dom"/>
</dbReference>
<feature type="domain" description="DH" evidence="5">
    <location>
        <begin position="978"/>
        <end position="1172"/>
    </location>
</feature>
<feature type="compositionally biased region" description="Polar residues" evidence="3">
    <location>
        <begin position="737"/>
        <end position="749"/>
    </location>
</feature>
<feature type="compositionally biased region" description="Polar residues" evidence="3">
    <location>
        <begin position="73"/>
        <end position="82"/>
    </location>
</feature>
<feature type="compositionally biased region" description="Polar residues" evidence="3">
    <location>
        <begin position="314"/>
        <end position="348"/>
    </location>
</feature>
<evidence type="ECO:0000259" key="5">
    <source>
        <dbReference type="PROSITE" id="PS50010"/>
    </source>
</evidence>
<dbReference type="Gene3D" id="1.20.900.10">
    <property type="entry name" value="Dbl homology (DH) domain"/>
    <property type="match status" value="1"/>
</dbReference>
<gene>
    <name evidence="7" type="ORF">TWF718_007285</name>
</gene>
<evidence type="ECO:0000259" key="6">
    <source>
        <dbReference type="PROSITE" id="PS50219"/>
    </source>
</evidence>
<feature type="region of interest" description="Disordered" evidence="3">
    <location>
        <begin position="462"/>
        <end position="491"/>
    </location>
</feature>
<feature type="region of interest" description="Disordered" evidence="3">
    <location>
        <begin position="196"/>
        <end position="450"/>
    </location>
</feature>
<dbReference type="PROSITE" id="PS50010">
    <property type="entry name" value="DH_2"/>
    <property type="match status" value="1"/>
</dbReference>
<keyword evidence="1" id="KW-0597">Phosphoprotein</keyword>
<evidence type="ECO:0000313" key="8">
    <source>
        <dbReference type="Proteomes" id="UP001313282"/>
    </source>
</evidence>
<organism evidence="7 8">
    <name type="scientific">Orbilia javanica</name>
    <dbReference type="NCBI Taxonomy" id="47235"/>
    <lineage>
        <taxon>Eukaryota</taxon>
        <taxon>Fungi</taxon>
        <taxon>Dikarya</taxon>
        <taxon>Ascomycota</taxon>
        <taxon>Pezizomycotina</taxon>
        <taxon>Orbiliomycetes</taxon>
        <taxon>Orbiliales</taxon>
        <taxon>Orbiliaceae</taxon>
        <taxon>Orbilia</taxon>
    </lineage>
</organism>
<feature type="region of interest" description="Disordered" evidence="3">
    <location>
        <begin position="737"/>
        <end position="780"/>
    </location>
</feature>
<dbReference type="InterPro" id="IPR001849">
    <property type="entry name" value="PH_domain"/>
</dbReference>
<dbReference type="Gene3D" id="2.30.29.30">
    <property type="entry name" value="Pleckstrin-homology domain (PH domain)/Phosphotyrosine-binding domain (PTB)"/>
    <property type="match status" value="1"/>
</dbReference>
<feature type="compositionally biased region" description="Pro residues" evidence="3">
    <location>
        <begin position="214"/>
        <end position="223"/>
    </location>
</feature>
<dbReference type="GO" id="GO:0005085">
    <property type="term" value="F:guanyl-nucleotide exchange factor activity"/>
    <property type="evidence" value="ECO:0007669"/>
    <property type="project" value="UniProtKB-KW"/>
</dbReference>
<dbReference type="SMART" id="SM00036">
    <property type="entry name" value="CNH"/>
    <property type="match status" value="1"/>
</dbReference>
<dbReference type="SUPFAM" id="SSF48065">
    <property type="entry name" value="DBL homology domain (DH-domain)"/>
    <property type="match status" value="1"/>
</dbReference>
<evidence type="ECO:0000259" key="4">
    <source>
        <dbReference type="PROSITE" id="PS50003"/>
    </source>
</evidence>
<dbReference type="Pfam" id="PF23582">
    <property type="entry name" value="WHD_RGF3"/>
    <property type="match status" value="1"/>
</dbReference>
<dbReference type="PROSITE" id="PS50219">
    <property type="entry name" value="CNH"/>
    <property type="match status" value="1"/>
</dbReference>
<sequence>MANLQPQGGGADPRFRARSPSFGSGDDRYFDSSGGLQQRNGEDFYNPNFYDRRNEGAASPPAASAYGAPPSNMALSQQSQYVPTPPAHSSGYQPMYYPQNSTTLPTQPNIPPPPPRQPYGATGLPGTLQAGSSRPLPGIPQGLPSHPKVGYNPNNHLGRTMSIVTTTSPTQYQQYVPQSPTVNAPSYASAFANSQYASSGGNRPYNPALYGSNVPPPPPPPPQRHGTVSGGYYQHQHQLPQPPPPPPLQQHQQTYSTYSNSTTGAPAYQQLHYHQAGQQQQQQQQQQQPADPYSNGEQGQWDYEDKDQGDYRGSSGQRYGSTSSQGPQSPNYYDNQSTPPSHHYQSYHNEGGDYSNPLPTPPPPPKSHSPHVDSQYGGSNGQRLNRPQFNAGNEDLPPSLPPHGSTDTADRQKLEEDAREALYADIENLVSGNGPPSGRSQAPPSASQFSPDVDLLFQRGEASQPSTTEGSGGLPYPTYAPGGNSSDEAAAAWEAMRADEYRETQDKMTNGHIATLPPDEDQEPLSEVLDMPMDLSGFSGMGFYDRYDDEPSFPSFKPAGQDNVAPVLPTHKGSADLGRSNTMNTVNTVTTMNTVTTNSDLNRRDTTSTTATGNSTLYGDYVYPNPEFDDGLHPFAPFSSAAARVDTFGTGGLANPERRNSYQEGDEYEGFATGPVKTVITADESDDDEMYAAYMDTQFYPTPSYEYRELNRTKSDSNATGESYLPVNPDARLKSSLSLNYPHTSTSSLGPARSKTDASAPLKPAGARPPVSRPTANRAAVAQSQIFDETALGAIDLPSIKTRKFDPEKLSSKDFKKCEEPWAISQIFVWLQTITEGEDFLKEKGIAEAIVALFTHKVPTMNVADAETLATRVLKTLWENDCLVRDEEWVKWTADAEVSGVIFQISGRGCYAPRLHTDDTEELQNMPGRCYSHLCARTLKKISLSAHPEDREKKKEDWATFWQLKATDVEGVNKKEVERQNNLHEVVQTEQEYLDHMRVLRVVYHDQLQIVQKQSHIIKPKNFDQFMKDVFGKAEAVRKANEDHLLPQLKFRQREQGPWIVGFSDIFREWIRRAKPAYVEYAAAFPWADAVVRHEAEKNILFRRFLEECRQDPRASRLEWQHFLKNPITRLQRYGLLLQTILKHSLKEGDEKVSLQAAIDEIKAVTLECDARVDEMTKRVTLADLGRKLVMRPGMVVDLRLEEKGREVIYQGDLQRTGNRFTWLETHAILFDHYLVLAKTVTRKDVAAGPGKNKHEKYDVSRMPIPMDLLVIEDSVNDAPVVKSSVKIIGPATKQVQAGPNQRPSIPNSSTPGPNNLTHTQTSTSIGSVNSPAWDAKDKDNVMYPFRIRHLGKAYKGEDNTYTLYAPSAAARADWVEKIILAKERHAASLFRQNAEPFRIRIMSDSAFGYEAVSNATSPKDVNIRGTPLDRAIKDAESLYPGPKPAVLTRAQVNCATTFHTGMGYGKQMVAIGTDAGVYISDYENPRGWTKAINSIARVTQIAVLEDFSLFLVLADRTLIAYHLDVVVPPAGGVPVSESAKRAPQKLSGGKDVGFFATSRMKDRMLVFYKRKDGLHSTFKVLEPVFHKATERKSRFSRRGTTEFFREFDEFYIPTECYGISLFHSSLSIHSSKGFEVMTLDKKQPWSIPELKAPHVQAIALRVGGQKPLGMFRLSDIEFLLCYEECGVYVNKHGDVSRSVIMEFVGKAKASAHYPPYVLLFDQDFVEIRNADNGRLRQVIAGRDARCLDDGQGGGSAGQRTIKLAMVHPDVDTRQVVVELQLNEGQKD</sequence>
<dbReference type="SMART" id="SM00325">
    <property type="entry name" value="RhoGEF"/>
    <property type="match status" value="1"/>
</dbReference>
<feature type="domain" description="CNH" evidence="6">
    <location>
        <begin position="1450"/>
        <end position="1755"/>
    </location>
</feature>
<comment type="caution">
    <text evidence="7">The sequence shown here is derived from an EMBL/GenBank/DDBJ whole genome shotgun (WGS) entry which is preliminary data.</text>
</comment>